<name>A0A381P0H2_9ZZZZ</name>
<dbReference type="EMBL" id="UINC01000742">
    <property type="protein sequence ID" value="SUZ60416.1"/>
    <property type="molecule type" value="Genomic_DNA"/>
</dbReference>
<reference evidence="1" key="1">
    <citation type="submission" date="2018-05" db="EMBL/GenBank/DDBJ databases">
        <authorList>
            <person name="Lanie J.A."/>
            <person name="Ng W.-L."/>
            <person name="Kazmierczak K.M."/>
            <person name="Andrzejewski T.M."/>
            <person name="Davidsen T.M."/>
            <person name="Wayne K.J."/>
            <person name="Tettelin H."/>
            <person name="Glass J.I."/>
            <person name="Rusch D."/>
            <person name="Podicherti R."/>
            <person name="Tsui H.-C.T."/>
            <person name="Winkler M.E."/>
        </authorList>
    </citation>
    <scope>NUCLEOTIDE SEQUENCE</scope>
</reference>
<gene>
    <name evidence="1" type="ORF">METZ01_LOCUS13270</name>
</gene>
<dbReference type="AlphaFoldDB" id="A0A381P0H2"/>
<evidence type="ECO:0000313" key="1">
    <source>
        <dbReference type="EMBL" id="SUZ60416.1"/>
    </source>
</evidence>
<proteinExistence type="predicted"/>
<organism evidence="1">
    <name type="scientific">marine metagenome</name>
    <dbReference type="NCBI Taxonomy" id="408172"/>
    <lineage>
        <taxon>unclassified sequences</taxon>
        <taxon>metagenomes</taxon>
        <taxon>ecological metagenomes</taxon>
    </lineage>
</organism>
<sequence>MKNILIAIFLLSFLINTPLIADEESEKICFKTREIKSIQFKKKFLVFELNNKEKFNVYCKGKFSLTFQSPIIYEPQKMGFKICYNDVLKLKQSTCFIDKIIPVEKKERLQKEKP</sequence>
<accession>A0A381P0H2</accession>
<protein>
    <submittedName>
        <fullName evidence="1">Uncharacterized protein</fullName>
    </submittedName>
</protein>